<proteinExistence type="predicted"/>
<reference evidence="13" key="1">
    <citation type="submission" date="2025-08" db="UniProtKB">
        <authorList>
            <consortium name="RefSeq"/>
        </authorList>
    </citation>
    <scope>IDENTIFICATION</scope>
    <source>
        <tissue evidence="13">Muscle</tissue>
    </source>
</reference>
<evidence type="ECO:0000256" key="10">
    <source>
        <dbReference type="SAM" id="MobiDB-lite"/>
    </source>
</evidence>
<evidence type="ECO:0000313" key="13">
    <source>
        <dbReference type="RefSeq" id="XP_054935144.1"/>
    </source>
</evidence>
<protein>
    <recommendedName>
        <fullName evidence="9">trypsin</fullName>
        <ecNumber evidence="9">3.4.21.4</ecNumber>
    </recommendedName>
</protein>
<feature type="compositionally biased region" description="Pro residues" evidence="10">
    <location>
        <begin position="12"/>
        <end position="25"/>
    </location>
</feature>
<dbReference type="GO" id="GO:0005615">
    <property type="term" value="C:extracellular space"/>
    <property type="evidence" value="ECO:0007669"/>
    <property type="project" value="TreeGrafter"/>
</dbReference>
<sequence>MAAPLSASVPPSLRPSPTPTPSTLPWGPPPWIASRLQHLHLPGRRVLINSCDYFSESNPPALRMFLLLAALQILAVAMAQNQGNKIIGGYRCSRNSQPWQAALLAGPCRSFLCGGSLLSDQWVITAAHCTHPVTPGDPWCAEESSRASCPGGWRTAPSLVTPASTPTCASTKPGSRRPYRADHSRCYRISPAPILPKTQGSWPPDPPPSDPQVQAPSILIVTPGSELPFPRALPSGVLSAPHNIPVIIQGAPETQIRSVKAKVLHWHHIPKKTIFKTLSVCKNQVNTTNKTLTILNSILHSFNSPSRYAHRGPMMPSQEPCSKVHGVPWGSAPSPSTVLAVAEGSAPALHCDPEQDCPSPSLLSESCEQGLRSSRTGRAKTYLVSWKTLWK</sequence>
<name>A0A9W2W754_PHYMC</name>
<evidence type="ECO:0000256" key="8">
    <source>
        <dbReference type="ARBA" id="ARBA00036320"/>
    </source>
</evidence>
<dbReference type="InterPro" id="IPR009003">
    <property type="entry name" value="Peptidase_S1_PA"/>
</dbReference>
<dbReference type="InterPro" id="IPR050127">
    <property type="entry name" value="Serine_Proteases_S1"/>
</dbReference>
<dbReference type="SUPFAM" id="SSF50494">
    <property type="entry name" value="Trypsin-like serine proteases"/>
    <property type="match status" value="1"/>
</dbReference>
<evidence type="ECO:0000313" key="12">
    <source>
        <dbReference type="Proteomes" id="UP000248484"/>
    </source>
</evidence>
<evidence type="ECO:0000256" key="2">
    <source>
        <dbReference type="ARBA" id="ARBA00022525"/>
    </source>
</evidence>
<evidence type="ECO:0000256" key="1">
    <source>
        <dbReference type="ARBA" id="ARBA00004613"/>
    </source>
</evidence>
<feature type="domain" description="Peptidase S1" evidence="11">
    <location>
        <begin position="86"/>
        <end position="391"/>
    </location>
</feature>
<evidence type="ECO:0000256" key="4">
    <source>
        <dbReference type="ARBA" id="ARBA00022757"/>
    </source>
</evidence>
<keyword evidence="3" id="KW-0645">Protease</keyword>
<keyword evidence="7" id="KW-1015">Disulfide bond</keyword>
<feature type="compositionally biased region" description="Polar residues" evidence="10">
    <location>
        <begin position="161"/>
        <end position="173"/>
    </location>
</feature>
<accession>A0A9W2W754</accession>
<organism evidence="12 13">
    <name type="scientific">Physeter macrocephalus</name>
    <name type="common">Sperm whale</name>
    <name type="synonym">Physeter catodon</name>
    <dbReference type="NCBI Taxonomy" id="9755"/>
    <lineage>
        <taxon>Eukaryota</taxon>
        <taxon>Metazoa</taxon>
        <taxon>Chordata</taxon>
        <taxon>Craniata</taxon>
        <taxon>Vertebrata</taxon>
        <taxon>Euteleostomi</taxon>
        <taxon>Mammalia</taxon>
        <taxon>Eutheria</taxon>
        <taxon>Laurasiatheria</taxon>
        <taxon>Artiodactyla</taxon>
        <taxon>Whippomorpha</taxon>
        <taxon>Cetacea</taxon>
        <taxon>Odontoceti</taxon>
        <taxon>Physeteridae</taxon>
        <taxon>Physeter</taxon>
    </lineage>
</organism>
<dbReference type="Pfam" id="PF00089">
    <property type="entry name" value="Trypsin"/>
    <property type="match status" value="1"/>
</dbReference>
<dbReference type="EC" id="3.4.21.4" evidence="9"/>
<keyword evidence="4" id="KW-0222">Digestion</keyword>
<evidence type="ECO:0000256" key="3">
    <source>
        <dbReference type="ARBA" id="ARBA00022670"/>
    </source>
</evidence>
<dbReference type="GO" id="GO:0007586">
    <property type="term" value="P:digestion"/>
    <property type="evidence" value="ECO:0007669"/>
    <property type="project" value="UniProtKB-KW"/>
</dbReference>
<dbReference type="GO" id="GO:0006508">
    <property type="term" value="P:proteolysis"/>
    <property type="evidence" value="ECO:0007669"/>
    <property type="project" value="UniProtKB-KW"/>
</dbReference>
<keyword evidence="5" id="KW-0378">Hydrolase</keyword>
<dbReference type="RefSeq" id="XP_054935144.1">
    <property type="nucleotide sequence ID" value="XM_055079169.1"/>
</dbReference>
<dbReference type="InterPro" id="IPR001254">
    <property type="entry name" value="Trypsin_dom"/>
</dbReference>
<dbReference type="SMART" id="SM00020">
    <property type="entry name" value="Tryp_SPc"/>
    <property type="match status" value="1"/>
</dbReference>
<comment type="subcellular location">
    <subcellularLocation>
        <location evidence="1">Secreted</location>
    </subcellularLocation>
</comment>
<dbReference type="GO" id="GO:0004252">
    <property type="term" value="F:serine-type endopeptidase activity"/>
    <property type="evidence" value="ECO:0007669"/>
    <property type="project" value="UniProtKB-EC"/>
</dbReference>
<dbReference type="PANTHER" id="PTHR24264">
    <property type="entry name" value="TRYPSIN-RELATED"/>
    <property type="match status" value="1"/>
</dbReference>
<dbReference type="InterPro" id="IPR018114">
    <property type="entry name" value="TRYPSIN_HIS"/>
</dbReference>
<evidence type="ECO:0000256" key="7">
    <source>
        <dbReference type="ARBA" id="ARBA00023157"/>
    </source>
</evidence>
<dbReference type="PROSITE" id="PS50240">
    <property type="entry name" value="TRYPSIN_DOM"/>
    <property type="match status" value="1"/>
</dbReference>
<gene>
    <name evidence="13" type="primary">KLK14</name>
</gene>
<dbReference type="CTD" id="43847"/>
<evidence type="ECO:0000256" key="6">
    <source>
        <dbReference type="ARBA" id="ARBA00022825"/>
    </source>
</evidence>
<keyword evidence="6" id="KW-0720">Serine protease</keyword>
<comment type="catalytic activity">
    <reaction evidence="8">
        <text>Preferential cleavage: Arg-|-Xaa, Lys-|-Xaa.</text>
        <dbReference type="EC" id="3.4.21.4"/>
    </reaction>
</comment>
<dbReference type="Gene3D" id="2.40.10.10">
    <property type="entry name" value="Trypsin-like serine proteases"/>
    <property type="match status" value="1"/>
</dbReference>
<feature type="region of interest" description="Disordered" evidence="10">
    <location>
        <begin position="160"/>
        <end position="211"/>
    </location>
</feature>
<evidence type="ECO:0000256" key="5">
    <source>
        <dbReference type="ARBA" id="ARBA00022801"/>
    </source>
</evidence>
<evidence type="ECO:0000256" key="9">
    <source>
        <dbReference type="ARBA" id="ARBA00038868"/>
    </source>
</evidence>
<keyword evidence="2" id="KW-0964">Secreted</keyword>
<feature type="region of interest" description="Disordered" evidence="10">
    <location>
        <begin position="1"/>
        <end position="25"/>
    </location>
</feature>
<dbReference type="PANTHER" id="PTHR24264:SF15">
    <property type="entry name" value="RIKEN CDNA 2210010C04 GENE"/>
    <property type="match status" value="1"/>
</dbReference>
<dbReference type="AlphaFoldDB" id="A0A9W2W754"/>
<dbReference type="GeneID" id="102982567"/>
<dbReference type="InterPro" id="IPR043504">
    <property type="entry name" value="Peptidase_S1_PA_chymotrypsin"/>
</dbReference>
<dbReference type="Proteomes" id="UP000248484">
    <property type="component" value="Chromosome 17"/>
</dbReference>
<evidence type="ECO:0000259" key="11">
    <source>
        <dbReference type="PROSITE" id="PS50240"/>
    </source>
</evidence>
<keyword evidence="12" id="KW-1185">Reference proteome</keyword>
<dbReference type="PROSITE" id="PS00134">
    <property type="entry name" value="TRYPSIN_HIS"/>
    <property type="match status" value="1"/>
</dbReference>